<accession>A0A833SFW1</accession>
<keyword evidence="3" id="KW-1185">Reference proteome</keyword>
<dbReference type="EMBL" id="WNWW01000240">
    <property type="protein sequence ID" value="KAF3427972.1"/>
    <property type="molecule type" value="Genomic_DNA"/>
</dbReference>
<evidence type="ECO:0000256" key="1">
    <source>
        <dbReference type="SAM" id="Phobius"/>
    </source>
</evidence>
<dbReference type="Proteomes" id="UP000655588">
    <property type="component" value="Unassembled WGS sequence"/>
</dbReference>
<proteinExistence type="predicted"/>
<organism evidence="2 3">
    <name type="scientific">Frieseomelitta varia</name>
    <dbReference type="NCBI Taxonomy" id="561572"/>
    <lineage>
        <taxon>Eukaryota</taxon>
        <taxon>Metazoa</taxon>
        <taxon>Ecdysozoa</taxon>
        <taxon>Arthropoda</taxon>
        <taxon>Hexapoda</taxon>
        <taxon>Insecta</taxon>
        <taxon>Pterygota</taxon>
        <taxon>Neoptera</taxon>
        <taxon>Endopterygota</taxon>
        <taxon>Hymenoptera</taxon>
        <taxon>Apocrita</taxon>
        <taxon>Aculeata</taxon>
        <taxon>Apoidea</taxon>
        <taxon>Anthophila</taxon>
        <taxon>Apidae</taxon>
        <taxon>Frieseomelitta</taxon>
    </lineage>
</organism>
<gene>
    <name evidence="2" type="ORF">E2986_11576</name>
</gene>
<keyword evidence="1" id="KW-0472">Membrane</keyword>
<reference evidence="2" key="1">
    <citation type="submission" date="2019-11" db="EMBL/GenBank/DDBJ databases">
        <title>The nuclear and mitochondrial genomes of Frieseomelitta varia - a highly eusocial stingless bee (Meliponini) with a permanently sterile worker caste.</title>
        <authorList>
            <person name="Freitas F.C.P."/>
            <person name="Lourenco A.P."/>
            <person name="Nunes F.M.F."/>
            <person name="Paschoal A.R."/>
            <person name="Abreu F.C.P."/>
            <person name="Barbin F.O."/>
            <person name="Bataglia L."/>
            <person name="Cardoso-Junior C.A.M."/>
            <person name="Cervoni M.S."/>
            <person name="Silva S.R."/>
            <person name="Dalarmi F."/>
            <person name="Del Lama M.A."/>
            <person name="Depintor T.S."/>
            <person name="Ferreira K.M."/>
            <person name="Goria P.S."/>
            <person name="Jaskot M.C."/>
            <person name="Lago D.C."/>
            <person name="Luna-Lucena D."/>
            <person name="Moda L.M."/>
            <person name="Nascimento L."/>
            <person name="Pedrino M."/>
            <person name="Rabico F.O."/>
            <person name="Sanches F.C."/>
            <person name="Santos D.E."/>
            <person name="Santos C.G."/>
            <person name="Vieira J."/>
            <person name="Lopes T.F."/>
            <person name="Barchuk A.R."/>
            <person name="Hartfelder K."/>
            <person name="Simoes Z.L.P."/>
            <person name="Bitondi M.M.G."/>
            <person name="Pinheiro D.G."/>
        </authorList>
    </citation>
    <scope>NUCLEOTIDE SEQUENCE</scope>
    <source>
        <strain evidence="2">USP_RPSP 00005682</strain>
        <tissue evidence="2">Whole individual</tissue>
    </source>
</reference>
<keyword evidence="1" id="KW-1133">Transmembrane helix</keyword>
<evidence type="ECO:0000313" key="3">
    <source>
        <dbReference type="Proteomes" id="UP000655588"/>
    </source>
</evidence>
<name>A0A833SFW1_9HYME</name>
<comment type="caution">
    <text evidence="2">The sequence shown here is derived from an EMBL/GenBank/DDBJ whole genome shotgun (WGS) entry which is preliminary data.</text>
</comment>
<dbReference type="AlphaFoldDB" id="A0A833SFW1"/>
<feature type="transmembrane region" description="Helical" evidence="1">
    <location>
        <begin position="147"/>
        <end position="169"/>
    </location>
</feature>
<keyword evidence="1" id="KW-0812">Transmembrane</keyword>
<evidence type="ECO:0000313" key="2">
    <source>
        <dbReference type="EMBL" id="KAF3427972.1"/>
    </source>
</evidence>
<sequence>MPRMQTDSANSGTLNVAKLLLNQRTVNCDTKGISDISRSPPLFLNFTTDNVRLDIYSQYGLSGSPGPNKLCSCCSKGSTCSVTFKGISEDKVFSSCVHSLHATEERKITCNIHREAGIEQQLVVELLRPASWNPNCGYTDDPPVDSVYMIIGVLIALVLVGVIIVLLAVTIRGRIICILEDNTRTAIRP</sequence>
<protein>
    <submittedName>
        <fullName evidence="2">Uncharacterized protein</fullName>
    </submittedName>
</protein>